<dbReference type="PRINTS" id="PR00778">
    <property type="entry name" value="HTHARSR"/>
</dbReference>
<comment type="caution">
    <text evidence="2">The sequence shown here is derived from an EMBL/GenBank/DDBJ whole genome shotgun (WGS) entry which is preliminary data.</text>
</comment>
<dbReference type="AlphaFoldDB" id="A0A657LX28"/>
<gene>
    <name evidence="2" type="ORF">AX760_17285</name>
</gene>
<evidence type="ECO:0000259" key="1">
    <source>
        <dbReference type="PROSITE" id="PS50987"/>
    </source>
</evidence>
<dbReference type="InterPro" id="IPR036388">
    <property type="entry name" value="WH-like_DNA-bd_sf"/>
</dbReference>
<dbReference type="InterPro" id="IPR036390">
    <property type="entry name" value="WH_DNA-bd_sf"/>
</dbReference>
<dbReference type="Proteomes" id="UP000182661">
    <property type="component" value="Unassembled WGS sequence"/>
</dbReference>
<reference evidence="2 3" key="1">
    <citation type="submission" date="2016-02" db="EMBL/GenBank/DDBJ databases">
        <title>Genome sequencing of a beta-galactosidase producing bacteria Rhizobium sp. 59.</title>
        <authorList>
            <person name="Wang D."/>
            <person name="Kot W."/>
            <person name="Qin Y."/>
            <person name="Hansen L."/>
            <person name="Naqvi K."/>
            <person name="Rensing C."/>
        </authorList>
    </citation>
    <scope>NUCLEOTIDE SEQUENCE [LARGE SCALE GENOMIC DNA]</scope>
    <source>
        <strain evidence="2 3">59</strain>
    </source>
</reference>
<dbReference type="InterPro" id="IPR001845">
    <property type="entry name" value="HTH_ArsR_DNA-bd_dom"/>
</dbReference>
<dbReference type="Pfam" id="PF08241">
    <property type="entry name" value="Methyltransf_11"/>
    <property type="match status" value="1"/>
</dbReference>
<protein>
    <submittedName>
        <fullName evidence="2">ArsR family transcriptional regulator</fullName>
    </submittedName>
</protein>
<dbReference type="CDD" id="cd00090">
    <property type="entry name" value="HTH_ARSR"/>
    <property type="match status" value="1"/>
</dbReference>
<dbReference type="Gene3D" id="1.10.10.10">
    <property type="entry name" value="Winged helix-like DNA-binding domain superfamily/Winged helix DNA-binding domain"/>
    <property type="match status" value="1"/>
</dbReference>
<dbReference type="RefSeq" id="WP_071833094.1">
    <property type="nucleotide sequence ID" value="NZ_LSRP01000084.1"/>
</dbReference>
<organism evidence="2 3">
    <name type="scientific">Pararhizobium antarcticum</name>
    <dbReference type="NCBI Taxonomy" id="1798805"/>
    <lineage>
        <taxon>Bacteria</taxon>
        <taxon>Pseudomonadati</taxon>
        <taxon>Pseudomonadota</taxon>
        <taxon>Alphaproteobacteria</taxon>
        <taxon>Hyphomicrobiales</taxon>
        <taxon>Rhizobiaceae</taxon>
        <taxon>Rhizobium/Agrobacterium group</taxon>
        <taxon>Pararhizobium</taxon>
    </lineage>
</organism>
<dbReference type="InterPro" id="IPR011991">
    <property type="entry name" value="ArsR-like_HTH"/>
</dbReference>
<dbReference type="GO" id="GO:0003700">
    <property type="term" value="F:DNA-binding transcription factor activity"/>
    <property type="evidence" value="ECO:0007669"/>
    <property type="project" value="InterPro"/>
</dbReference>
<feature type="domain" description="HTH arsR-type" evidence="1">
    <location>
        <begin position="4"/>
        <end position="99"/>
    </location>
</feature>
<dbReference type="EMBL" id="LSRP01000084">
    <property type="protein sequence ID" value="OJF97329.1"/>
    <property type="molecule type" value="Genomic_DNA"/>
</dbReference>
<dbReference type="SMART" id="SM00418">
    <property type="entry name" value="HTH_ARSR"/>
    <property type="match status" value="1"/>
</dbReference>
<dbReference type="InterPro" id="IPR013216">
    <property type="entry name" value="Methyltransf_11"/>
</dbReference>
<dbReference type="CDD" id="cd02440">
    <property type="entry name" value="AdoMet_MTases"/>
    <property type="match status" value="1"/>
</dbReference>
<dbReference type="GO" id="GO:0008757">
    <property type="term" value="F:S-adenosylmethionine-dependent methyltransferase activity"/>
    <property type="evidence" value="ECO:0007669"/>
    <property type="project" value="InterPro"/>
</dbReference>
<sequence>MADAGGLGLEELVDVLKAAGEPTRMRLLALLAAGDLTVTDLTEILGQSQPRISRHLKLLGEVSLIDRYQEGAWAYFRLRGEGDGVALVRKLLSFATDGDAVLQRDGERLSALKQARSEKAQAYFSRNAAEWDALRQLHVSDADVEAALKTLVGSQPVDGLLDLGTGTGRILQLFEPIYRRGVGVDASRDMLAVARANLDRSGITKASIRHGDIFNLPLDGQEFDLVTIHQVLHFLEQPDAAIREASRMLSPGGRLVIIDLAPHTLEYLRDDHAHVRLGFSRQTMKDWLERAGLVLEEIVDLSPEATASGRLTVTLWLARDTRQAVIAGGSAKPPIFAQAGRI</sequence>
<dbReference type="PANTHER" id="PTHR43861">
    <property type="entry name" value="TRANS-ACONITATE 2-METHYLTRANSFERASE-RELATED"/>
    <property type="match status" value="1"/>
</dbReference>
<dbReference type="NCBIfam" id="NF033788">
    <property type="entry name" value="HTH_metalloreg"/>
    <property type="match status" value="1"/>
</dbReference>
<accession>A0A657LX28</accession>
<keyword evidence="3" id="KW-1185">Reference proteome</keyword>
<proteinExistence type="predicted"/>
<dbReference type="Pfam" id="PF01022">
    <property type="entry name" value="HTH_5"/>
    <property type="match status" value="1"/>
</dbReference>
<evidence type="ECO:0000313" key="2">
    <source>
        <dbReference type="EMBL" id="OJF97329.1"/>
    </source>
</evidence>
<dbReference type="SUPFAM" id="SSF46785">
    <property type="entry name" value="Winged helix' DNA-binding domain"/>
    <property type="match status" value="1"/>
</dbReference>
<name>A0A657LX28_9HYPH</name>
<dbReference type="Gene3D" id="3.40.50.150">
    <property type="entry name" value="Vaccinia Virus protein VP39"/>
    <property type="match status" value="1"/>
</dbReference>
<dbReference type="InterPro" id="IPR029063">
    <property type="entry name" value="SAM-dependent_MTases_sf"/>
</dbReference>
<dbReference type="SUPFAM" id="SSF53335">
    <property type="entry name" value="S-adenosyl-L-methionine-dependent methyltransferases"/>
    <property type="match status" value="1"/>
</dbReference>
<dbReference type="PROSITE" id="PS50987">
    <property type="entry name" value="HTH_ARSR_2"/>
    <property type="match status" value="1"/>
</dbReference>
<dbReference type="OrthoDB" id="9789575at2"/>
<evidence type="ECO:0000313" key="3">
    <source>
        <dbReference type="Proteomes" id="UP000182661"/>
    </source>
</evidence>